<organism evidence="2 3">
    <name type="scientific">Volucribacter amazonae</name>
    <dbReference type="NCBI Taxonomy" id="256731"/>
    <lineage>
        <taxon>Bacteria</taxon>
        <taxon>Pseudomonadati</taxon>
        <taxon>Pseudomonadota</taxon>
        <taxon>Gammaproteobacteria</taxon>
        <taxon>Pasteurellales</taxon>
        <taxon>Pasteurellaceae</taxon>
        <taxon>Volucribacter</taxon>
    </lineage>
</organism>
<dbReference type="AlphaFoldDB" id="A0A9X4PNK9"/>
<evidence type="ECO:0000256" key="1">
    <source>
        <dbReference type="SAM" id="SignalP"/>
    </source>
</evidence>
<proteinExistence type="predicted"/>
<dbReference type="Proteomes" id="UP001155500">
    <property type="component" value="Unassembled WGS sequence"/>
</dbReference>
<reference evidence="2" key="1">
    <citation type="submission" date="2016-03" db="EMBL/GenBank/DDBJ databases">
        <title>Co-evolution between Pasteurellaceae and their hosts.</title>
        <authorList>
            <person name="Hansen M.J."/>
            <person name="Bojesen A.M."/>
            <person name="Planet P."/>
        </authorList>
    </citation>
    <scope>NUCLEOTIDE SEQUENCE</scope>
    <source>
        <strain evidence="2">146/S8/89</strain>
    </source>
</reference>
<keyword evidence="1" id="KW-0732">Signal</keyword>
<evidence type="ECO:0000313" key="2">
    <source>
        <dbReference type="EMBL" id="MDG6895058.1"/>
    </source>
</evidence>
<keyword evidence="3" id="KW-1185">Reference proteome</keyword>
<accession>A0A9X4PNK9</accession>
<name>A0A9X4PNK9_9PAST</name>
<dbReference type="RefSeq" id="WP_279572496.1">
    <property type="nucleotide sequence ID" value="NZ_LWID01000001.1"/>
</dbReference>
<feature type="signal peptide" evidence="1">
    <location>
        <begin position="1"/>
        <end position="18"/>
    </location>
</feature>
<feature type="chain" id="PRO_5040778615" evidence="1">
    <location>
        <begin position="19"/>
        <end position="178"/>
    </location>
</feature>
<protein>
    <submittedName>
        <fullName evidence="2">Uncharacterized protein</fullName>
    </submittedName>
</protein>
<evidence type="ECO:0000313" key="3">
    <source>
        <dbReference type="Proteomes" id="UP001155500"/>
    </source>
</evidence>
<gene>
    <name evidence="2" type="ORF">A6A20_05310</name>
</gene>
<comment type="caution">
    <text evidence="2">The sequence shown here is derived from an EMBL/GenBank/DDBJ whole genome shotgun (WGS) entry which is preliminary data.</text>
</comment>
<dbReference type="EMBL" id="LWID01000001">
    <property type="protein sequence ID" value="MDG6895058.1"/>
    <property type="molecule type" value="Genomic_DNA"/>
</dbReference>
<sequence>MNKLMVLFLSFVSHTVYANWLFSPPPKCDAVNDAIRQLLAERSQETGIDLFLQDINYIKEIKKQNTAKNTRYCSAIIQTSLYKFDIIYSIFPNKKGEYLVQLEEAETIIDDETIKKSTANISNQLADEKIKSFELAKKYGDMQEACLALRVAKDFYLNANNEPEYIKVNELLKENCGK</sequence>